<reference evidence="8 9" key="1">
    <citation type="submission" date="2021-01" db="EMBL/GenBank/DDBJ databases">
        <title>011410 draft genome.</title>
        <authorList>
            <person name="Lang L."/>
        </authorList>
    </citation>
    <scope>NUCLEOTIDE SEQUENCE [LARGE SCALE GENOMIC DNA]</scope>
    <source>
        <strain evidence="8 9">KCTC 42845</strain>
    </source>
</reference>
<gene>
    <name evidence="6 8" type="primary">argC</name>
    <name evidence="8" type="ORF">JL111_01315</name>
</gene>
<dbReference type="GO" id="GO:0003942">
    <property type="term" value="F:N-acetyl-gamma-glutamyl-phosphate reductase activity"/>
    <property type="evidence" value="ECO:0007669"/>
    <property type="project" value="UniProtKB-EC"/>
</dbReference>
<dbReference type="Proteomes" id="UP000644749">
    <property type="component" value="Unassembled WGS sequence"/>
</dbReference>
<dbReference type="InterPro" id="IPR058924">
    <property type="entry name" value="AGPR_dimerisation_dom"/>
</dbReference>
<dbReference type="RefSeq" id="WP_191307931.1">
    <property type="nucleotide sequence ID" value="NZ_BNCL01000002.1"/>
</dbReference>
<dbReference type="SUPFAM" id="SSF55347">
    <property type="entry name" value="Glyceraldehyde-3-phosphate dehydrogenase-like, C-terminal domain"/>
    <property type="match status" value="1"/>
</dbReference>
<dbReference type="PANTHER" id="PTHR32338:SF10">
    <property type="entry name" value="N-ACETYL-GAMMA-GLUTAMYL-PHOSPHATE REDUCTASE, CHLOROPLASTIC-RELATED"/>
    <property type="match status" value="1"/>
</dbReference>
<keyword evidence="1 6" id="KW-0963">Cytoplasm</keyword>
<dbReference type="PANTHER" id="PTHR32338">
    <property type="entry name" value="N-ACETYL-GAMMA-GLUTAMYL-PHOSPHATE REDUCTASE, CHLOROPLASTIC-RELATED-RELATED"/>
    <property type="match status" value="1"/>
</dbReference>
<evidence type="ECO:0000259" key="7">
    <source>
        <dbReference type="SMART" id="SM00859"/>
    </source>
</evidence>
<dbReference type="InterPro" id="IPR010136">
    <property type="entry name" value="AGPR_type-2"/>
</dbReference>
<dbReference type="CDD" id="cd23935">
    <property type="entry name" value="AGPR_2_C"/>
    <property type="match status" value="1"/>
</dbReference>
<dbReference type="SUPFAM" id="SSF51735">
    <property type="entry name" value="NAD(P)-binding Rossmann-fold domains"/>
    <property type="match status" value="1"/>
</dbReference>
<evidence type="ECO:0000256" key="6">
    <source>
        <dbReference type="HAMAP-Rule" id="MF_01110"/>
    </source>
</evidence>
<dbReference type="InterPro" id="IPR050085">
    <property type="entry name" value="AGPR"/>
</dbReference>
<dbReference type="Pfam" id="PF01118">
    <property type="entry name" value="Semialdhyde_dh"/>
    <property type="match status" value="1"/>
</dbReference>
<comment type="function">
    <text evidence="6">Catalyzes the NADPH-dependent reduction of N-acetyl-5-glutamyl phosphate to yield N-acetyl-L-glutamate 5-semialdehyde.</text>
</comment>
<comment type="pathway">
    <text evidence="6">Amino-acid biosynthesis; L-arginine biosynthesis; N(2)-acetyl-L-ornithine from L-glutamate: step 3/4.</text>
</comment>
<dbReference type="InterPro" id="IPR000534">
    <property type="entry name" value="Semialdehyde_DH_NAD-bd"/>
</dbReference>
<keyword evidence="2 6" id="KW-0055">Arginine biosynthesis</keyword>
<dbReference type="Gene3D" id="3.40.50.720">
    <property type="entry name" value="NAD(P)-binding Rossmann-like Domain"/>
    <property type="match status" value="1"/>
</dbReference>
<dbReference type="NCBIfam" id="TIGR01851">
    <property type="entry name" value="argC_other"/>
    <property type="match status" value="1"/>
</dbReference>
<dbReference type="HAMAP" id="MF_01110">
    <property type="entry name" value="ArgC_type2"/>
    <property type="match status" value="1"/>
</dbReference>
<organism evidence="8 9">
    <name type="scientific">Paracoccus aerius</name>
    <dbReference type="NCBI Taxonomy" id="1915382"/>
    <lineage>
        <taxon>Bacteria</taxon>
        <taxon>Pseudomonadati</taxon>
        <taxon>Pseudomonadota</taxon>
        <taxon>Alphaproteobacteria</taxon>
        <taxon>Rhodobacterales</taxon>
        <taxon>Paracoccaceae</taxon>
        <taxon>Paracoccus</taxon>
    </lineage>
</organism>
<keyword evidence="3 6" id="KW-0028">Amino-acid biosynthesis</keyword>
<accession>A0ABS1S328</accession>
<evidence type="ECO:0000256" key="1">
    <source>
        <dbReference type="ARBA" id="ARBA00022490"/>
    </source>
</evidence>
<evidence type="ECO:0000313" key="9">
    <source>
        <dbReference type="Proteomes" id="UP000644749"/>
    </source>
</evidence>
<evidence type="ECO:0000256" key="5">
    <source>
        <dbReference type="ARBA" id="ARBA00023002"/>
    </source>
</evidence>
<comment type="catalytic activity">
    <reaction evidence="6">
        <text>N-acetyl-L-glutamate 5-semialdehyde + phosphate + NADP(+) = N-acetyl-L-glutamyl 5-phosphate + NADPH + H(+)</text>
        <dbReference type="Rhea" id="RHEA:21588"/>
        <dbReference type="ChEBI" id="CHEBI:15378"/>
        <dbReference type="ChEBI" id="CHEBI:29123"/>
        <dbReference type="ChEBI" id="CHEBI:43474"/>
        <dbReference type="ChEBI" id="CHEBI:57783"/>
        <dbReference type="ChEBI" id="CHEBI:57936"/>
        <dbReference type="ChEBI" id="CHEBI:58349"/>
        <dbReference type="EC" id="1.2.1.38"/>
    </reaction>
</comment>
<comment type="caution">
    <text evidence="8">The sequence shown here is derived from an EMBL/GenBank/DDBJ whole genome shotgun (WGS) entry which is preliminary data.</text>
</comment>
<dbReference type="InterPro" id="IPR036291">
    <property type="entry name" value="NAD(P)-bd_dom_sf"/>
</dbReference>
<evidence type="ECO:0000256" key="2">
    <source>
        <dbReference type="ARBA" id="ARBA00022571"/>
    </source>
</evidence>
<dbReference type="EC" id="1.2.1.38" evidence="6"/>
<protein>
    <recommendedName>
        <fullName evidence="6">N-acetyl-gamma-glutamyl-phosphate reductase</fullName>
        <shortName evidence="6">AGPR</shortName>
        <ecNumber evidence="6">1.2.1.38</ecNumber>
    </recommendedName>
    <alternativeName>
        <fullName evidence="6">N-acetyl-glutamate semialdehyde dehydrogenase</fullName>
        <shortName evidence="6">NAGSA dehydrogenase</shortName>
    </alternativeName>
</protein>
<dbReference type="EMBL" id="JAESHT010000001">
    <property type="protein sequence ID" value="MBL3672112.1"/>
    <property type="molecule type" value="Genomic_DNA"/>
</dbReference>
<evidence type="ECO:0000256" key="4">
    <source>
        <dbReference type="ARBA" id="ARBA00022857"/>
    </source>
</evidence>
<comment type="similarity">
    <text evidence="6">Belongs to the NAGSA dehydrogenase family. Type 2 subfamily.</text>
</comment>
<dbReference type="Pfam" id="PF22698">
    <property type="entry name" value="Semialdhyde_dhC_1"/>
    <property type="match status" value="1"/>
</dbReference>
<evidence type="ECO:0000313" key="8">
    <source>
        <dbReference type="EMBL" id="MBL3672112.1"/>
    </source>
</evidence>
<feature type="domain" description="Semialdehyde dehydrogenase NAD-binding" evidence="7">
    <location>
        <begin position="4"/>
        <end position="105"/>
    </location>
</feature>
<name>A0ABS1S328_9RHOB</name>
<dbReference type="Gene3D" id="3.30.360.10">
    <property type="entry name" value="Dihydrodipicolinate Reductase, domain 2"/>
    <property type="match status" value="1"/>
</dbReference>
<comment type="subcellular location">
    <subcellularLocation>
        <location evidence="6">Cytoplasm</location>
    </subcellularLocation>
</comment>
<dbReference type="SMART" id="SM00859">
    <property type="entry name" value="Semialdhyde_dh"/>
    <property type="match status" value="1"/>
</dbReference>
<keyword evidence="4 6" id="KW-0521">NADP</keyword>
<feature type="active site" evidence="6">
    <location>
        <position position="116"/>
    </location>
</feature>
<evidence type="ECO:0000256" key="3">
    <source>
        <dbReference type="ARBA" id="ARBA00022605"/>
    </source>
</evidence>
<keyword evidence="9" id="KW-1185">Reference proteome</keyword>
<proteinExistence type="inferred from homology"/>
<dbReference type="CDD" id="cd17896">
    <property type="entry name" value="AGPR_2_N"/>
    <property type="match status" value="1"/>
</dbReference>
<keyword evidence="5 6" id="KW-0560">Oxidoreductase</keyword>
<sequence>MAYSVFIDGEAGTTGLQIRERLETRGDIRLIGIDPARRKDADARCEAFAAADVAILCLPDDAAREAVALAQDLDTRIIDASTAHRVDPDWAFGFPELNAGARDRIAGAKLVSNPGCYSTGAIAIIAPLVAAGLIAPDEGLTINAVSGYTGGGKALIAEYDSGEAPAHFVYGLTQRHKHIPEIMVHAGLDRQPIFAPAVGNFAQGMAVQVPLFLNERRTIDGLTAALDDHYAGQRFVEVAQGSGARIVPTDLNNTNCLRITVQGDAQNGCATVVAVLDNLGKGASGAAVQNLNIMLGVDEGLSL</sequence>